<evidence type="ECO:0000256" key="4">
    <source>
        <dbReference type="ARBA" id="ARBA00022989"/>
    </source>
</evidence>
<comment type="caution">
    <text evidence="7">The sequence shown here is derived from an EMBL/GenBank/DDBJ whole genome shotgun (WGS) entry which is preliminary data.</text>
</comment>
<dbReference type="PRINTS" id="PR00885">
    <property type="entry name" value="BCTERIALGSPH"/>
</dbReference>
<evidence type="ECO:0000256" key="5">
    <source>
        <dbReference type="ARBA" id="ARBA00023136"/>
    </source>
</evidence>
<evidence type="ECO:0000256" key="6">
    <source>
        <dbReference type="SAM" id="Phobius"/>
    </source>
</evidence>
<sequence>MKHIKKRSGFTLIEILIVVSLLAILAVAALIAINPGEATAKARDAQRLKQVADLQKIMEQWMQEATATTAFTAISTANAATVTKCDGTGWLSSNAAFNVCAYANSIVVDPVNKATQTHQRTADTTTGTVAYEVTYDGAQHYRICTHLQSQANRASLTADGGIHNFAYEISNVTAGNGCSVVN</sequence>
<feature type="transmembrane region" description="Helical" evidence="6">
    <location>
        <begin position="12"/>
        <end position="33"/>
    </location>
</feature>
<keyword evidence="3 6" id="KW-0812">Transmembrane</keyword>
<proteinExistence type="predicted"/>
<dbReference type="Pfam" id="PF07963">
    <property type="entry name" value="N_methyl"/>
    <property type="match status" value="1"/>
</dbReference>
<dbReference type="AlphaFoldDB" id="A0A1F7GHH5"/>
<keyword evidence="5 6" id="KW-0472">Membrane</keyword>
<evidence type="ECO:0000256" key="1">
    <source>
        <dbReference type="ARBA" id="ARBA00004167"/>
    </source>
</evidence>
<keyword evidence="2" id="KW-0488">Methylation</keyword>
<protein>
    <recommendedName>
        <fullName evidence="9">Type II secretion system protein GspG C-terminal domain-containing protein</fullName>
    </recommendedName>
</protein>
<gene>
    <name evidence="7" type="ORF">A2799_03955</name>
</gene>
<dbReference type="GO" id="GO:0015627">
    <property type="term" value="C:type II protein secretion system complex"/>
    <property type="evidence" value="ECO:0007669"/>
    <property type="project" value="InterPro"/>
</dbReference>
<accession>A0A1F7GHH5</accession>
<name>A0A1F7GHH5_9BACT</name>
<evidence type="ECO:0008006" key="9">
    <source>
        <dbReference type="Google" id="ProtNLM"/>
    </source>
</evidence>
<dbReference type="InterPro" id="IPR002416">
    <property type="entry name" value="T2SS_protein-GspH"/>
</dbReference>
<reference evidence="7 8" key="1">
    <citation type="journal article" date="2016" name="Nat. Commun.">
        <title>Thousands of microbial genomes shed light on interconnected biogeochemical processes in an aquifer system.</title>
        <authorList>
            <person name="Anantharaman K."/>
            <person name="Brown C.T."/>
            <person name="Hug L.A."/>
            <person name="Sharon I."/>
            <person name="Castelle C.J."/>
            <person name="Probst A.J."/>
            <person name="Thomas B.C."/>
            <person name="Singh A."/>
            <person name="Wilkins M.J."/>
            <person name="Karaoz U."/>
            <person name="Brodie E.L."/>
            <person name="Williams K.H."/>
            <person name="Hubbard S.S."/>
            <person name="Banfield J.F."/>
        </authorList>
    </citation>
    <scope>NUCLEOTIDE SEQUENCE [LARGE SCALE GENOMIC DNA]</scope>
</reference>
<dbReference type="PROSITE" id="PS00409">
    <property type="entry name" value="PROKAR_NTER_METHYL"/>
    <property type="match status" value="1"/>
</dbReference>
<evidence type="ECO:0000313" key="8">
    <source>
        <dbReference type="Proteomes" id="UP000176850"/>
    </source>
</evidence>
<dbReference type="EMBL" id="MFZH01000032">
    <property type="protein sequence ID" value="OGK18438.1"/>
    <property type="molecule type" value="Genomic_DNA"/>
</dbReference>
<keyword evidence="4 6" id="KW-1133">Transmembrane helix</keyword>
<dbReference type="InterPro" id="IPR012902">
    <property type="entry name" value="N_methyl_site"/>
</dbReference>
<dbReference type="GO" id="GO:0015628">
    <property type="term" value="P:protein secretion by the type II secretion system"/>
    <property type="evidence" value="ECO:0007669"/>
    <property type="project" value="InterPro"/>
</dbReference>
<dbReference type="InterPro" id="IPR045584">
    <property type="entry name" value="Pilin-like"/>
</dbReference>
<comment type="subcellular location">
    <subcellularLocation>
        <location evidence="1">Membrane</location>
        <topology evidence="1">Single-pass membrane protein</topology>
    </subcellularLocation>
</comment>
<evidence type="ECO:0000256" key="2">
    <source>
        <dbReference type="ARBA" id="ARBA00022481"/>
    </source>
</evidence>
<dbReference type="NCBIfam" id="TIGR02532">
    <property type="entry name" value="IV_pilin_GFxxxE"/>
    <property type="match status" value="1"/>
</dbReference>
<evidence type="ECO:0000256" key="3">
    <source>
        <dbReference type="ARBA" id="ARBA00022692"/>
    </source>
</evidence>
<dbReference type="Gene3D" id="3.30.700.10">
    <property type="entry name" value="Glycoprotein, Type 4 Pilin"/>
    <property type="match status" value="1"/>
</dbReference>
<organism evidence="7 8">
    <name type="scientific">Candidatus Roizmanbacteria bacterium RIFCSPHIGHO2_01_FULL_39_24</name>
    <dbReference type="NCBI Taxonomy" id="1802032"/>
    <lineage>
        <taxon>Bacteria</taxon>
        <taxon>Candidatus Roizmaniibacteriota</taxon>
    </lineage>
</organism>
<evidence type="ECO:0000313" key="7">
    <source>
        <dbReference type="EMBL" id="OGK18438.1"/>
    </source>
</evidence>
<dbReference type="Proteomes" id="UP000176850">
    <property type="component" value="Unassembled WGS sequence"/>
</dbReference>
<dbReference type="SUPFAM" id="SSF54523">
    <property type="entry name" value="Pili subunits"/>
    <property type="match status" value="1"/>
</dbReference>
<dbReference type="GO" id="GO:0016020">
    <property type="term" value="C:membrane"/>
    <property type="evidence" value="ECO:0007669"/>
    <property type="project" value="UniProtKB-SubCell"/>
</dbReference>